<feature type="region of interest" description="Disordered" evidence="1">
    <location>
        <begin position="201"/>
        <end position="231"/>
    </location>
</feature>
<reference evidence="2 3" key="1">
    <citation type="journal article" date="2024" name="G3 (Bethesda)">
        <title>Genome assembly of Hibiscus sabdariffa L. provides insights into metabolisms of medicinal natural products.</title>
        <authorList>
            <person name="Kim T."/>
        </authorList>
    </citation>
    <scope>NUCLEOTIDE SEQUENCE [LARGE SCALE GENOMIC DNA]</scope>
    <source>
        <strain evidence="2">TK-2024</strain>
        <tissue evidence="2">Old leaves</tissue>
    </source>
</reference>
<dbReference type="EMBL" id="JBBPBM010000011">
    <property type="protein sequence ID" value="KAK8564554.1"/>
    <property type="molecule type" value="Genomic_DNA"/>
</dbReference>
<sequence length="262" mass="29043">MQNSMKIPSESEELMDEEDIIIEEGEIDKCPELQQPLAVEENVIQPATNQQRAKESSFGPWMVVERRQHKPVTKQDTSGKNVTGMIFQGSRFNPIRELENDVNDAQPIPNALLADVPIQHVRSVASIPRVKPRNKGKLTTTPKPAKPITLRKPLVVNLVEFPTLARNQSKASSSCHPPLDQLKHTTVVMDENLDPNVSLFPKDSTSLPFSNRNSPIGEPPDKPTPTSHLPVHSISVDTSLQSKQIDEVSDAMGTIQAMVMLE</sequence>
<feature type="compositionally biased region" description="Polar residues" evidence="1">
    <location>
        <begin position="203"/>
        <end position="214"/>
    </location>
</feature>
<evidence type="ECO:0000313" key="2">
    <source>
        <dbReference type="EMBL" id="KAK8564554.1"/>
    </source>
</evidence>
<evidence type="ECO:0000313" key="3">
    <source>
        <dbReference type="Proteomes" id="UP001472677"/>
    </source>
</evidence>
<protein>
    <submittedName>
        <fullName evidence="2">Uncharacterized protein</fullName>
    </submittedName>
</protein>
<comment type="caution">
    <text evidence="2">The sequence shown here is derived from an EMBL/GenBank/DDBJ whole genome shotgun (WGS) entry which is preliminary data.</text>
</comment>
<proteinExistence type="predicted"/>
<name>A0ABR2ERB9_9ROSI</name>
<evidence type="ECO:0000256" key="1">
    <source>
        <dbReference type="SAM" id="MobiDB-lite"/>
    </source>
</evidence>
<gene>
    <name evidence="2" type="ORF">V6N12_036677</name>
</gene>
<accession>A0ABR2ERB9</accession>
<organism evidence="2 3">
    <name type="scientific">Hibiscus sabdariffa</name>
    <name type="common">roselle</name>
    <dbReference type="NCBI Taxonomy" id="183260"/>
    <lineage>
        <taxon>Eukaryota</taxon>
        <taxon>Viridiplantae</taxon>
        <taxon>Streptophyta</taxon>
        <taxon>Embryophyta</taxon>
        <taxon>Tracheophyta</taxon>
        <taxon>Spermatophyta</taxon>
        <taxon>Magnoliopsida</taxon>
        <taxon>eudicotyledons</taxon>
        <taxon>Gunneridae</taxon>
        <taxon>Pentapetalae</taxon>
        <taxon>rosids</taxon>
        <taxon>malvids</taxon>
        <taxon>Malvales</taxon>
        <taxon>Malvaceae</taxon>
        <taxon>Malvoideae</taxon>
        <taxon>Hibiscus</taxon>
    </lineage>
</organism>
<dbReference type="Proteomes" id="UP001472677">
    <property type="component" value="Unassembled WGS sequence"/>
</dbReference>
<keyword evidence="3" id="KW-1185">Reference proteome</keyword>